<comment type="caution">
    <text evidence="1">The sequence shown here is derived from an EMBL/GenBank/DDBJ whole genome shotgun (WGS) entry which is preliminary data.</text>
</comment>
<dbReference type="EMBL" id="JBAHYK010001474">
    <property type="protein sequence ID" value="KAL0567865.1"/>
    <property type="molecule type" value="Genomic_DNA"/>
</dbReference>
<dbReference type="Proteomes" id="UP001465976">
    <property type="component" value="Unassembled WGS sequence"/>
</dbReference>
<proteinExistence type="predicted"/>
<protein>
    <submittedName>
        <fullName evidence="1">Uncharacterized protein</fullName>
    </submittedName>
</protein>
<reference evidence="1 2" key="1">
    <citation type="submission" date="2024-02" db="EMBL/GenBank/DDBJ databases">
        <title>A draft genome for the cacao thread blight pathogen Marasmius crinis-equi.</title>
        <authorList>
            <person name="Cohen S.P."/>
            <person name="Baruah I.K."/>
            <person name="Amoako-Attah I."/>
            <person name="Bukari Y."/>
            <person name="Meinhardt L.W."/>
            <person name="Bailey B.A."/>
        </authorList>
    </citation>
    <scope>NUCLEOTIDE SEQUENCE [LARGE SCALE GENOMIC DNA]</scope>
    <source>
        <strain evidence="1 2">GH-76</strain>
    </source>
</reference>
<evidence type="ECO:0000313" key="2">
    <source>
        <dbReference type="Proteomes" id="UP001465976"/>
    </source>
</evidence>
<name>A0ABR3EY97_9AGAR</name>
<keyword evidence="2" id="KW-1185">Reference proteome</keyword>
<organism evidence="1 2">
    <name type="scientific">Marasmius crinis-equi</name>
    <dbReference type="NCBI Taxonomy" id="585013"/>
    <lineage>
        <taxon>Eukaryota</taxon>
        <taxon>Fungi</taxon>
        <taxon>Dikarya</taxon>
        <taxon>Basidiomycota</taxon>
        <taxon>Agaricomycotina</taxon>
        <taxon>Agaricomycetes</taxon>
        <taxon>Agaricomycetidae</taxon>
        <taxon>Agaricales</taxon>
        <taxon>Marasmiineae</taxon>
        <taxon>Marasmiaceae</taxon>
        <taxon>Marasmius</taxon>
    </lineage>
</organism>
<evidence type="ECO:0000313" key="1">
    <source>
        <dbReference type="EMBL" id="KAL0567865.1"/>
    </source>
</evidence>
<sequence>MSIEEHKIMWREFDLTKAQNQYVSLTDAHTKLVDTMAMQTTKMEREVMELKAENKALVQAGSVARKDWKKRVGILETALSEKKEAYSHLSSIRNRSLLVTELNFKQD</sequence>
<accession>A0ABR3EY97</accession>
<gene>
    <name evidence="1" type="ORF">V5O48_014129</name>
</gene>